<dbReference type="KEGG" id="smiz:4412673_02664"/>
<dbReference type="GO" id="GO:0008703">
    <property type="term" value="F:5-amino-6-(5-phosphoribosylamino)uracil reductase activity"/>
    <property type="evidence" value="ECO:0007669"/>
    <property type="project" value="InterPro"/>
</dbReference>
<protein>
    <submittedName>
        <fullName evidence="2">RibD C-terminal domain</fullName>
    </submittedName>
</protein>
<reference evidence="2 3" key="1">
    <citation type="submission" date="2017-06" db="EMBL/GenBank/DDBJ databases">
        <authorList>
            <consortium name="Pathogen Informatics"/>
        </authorList>
    </citation>
    <scope>NUCLEOTIDE SEQUENCE [LARGE SCALE GENOMIC DNA]</scope>
    <source>
        <strain evidence="2 3">NCTC12149</strain>
    </source>
</reference>
<feature type="domain" description="Bacterial bifunctional deaminase-reductase C-terminal" evidence="1">
    <location>
        <begin position="21"/>
        <end position="165"/>
    </location>
</feature>
<evidence type="ECO:0000313" key="3">
    <source>
        <dbReference type="Proteomes" id="UP000215355"/>
    </source>
</evidence>
<dbReference type="Gene3D" id="3.40.430.10">
    <property type="entry name" value="Dihydrofolate Reductase, subunit A"/>
    <property type="match status" value="1"/>
</dbReference>
<evidence type="ECO:0000313" key="2">
    <source>
        <dbReference type="EMBL" id="SNV52456.1"/>
    </source>
</evidence>
<dbReference type="SUPFAM" id="SSF53597">
    <property type="entry name" value="Dihydrofolate reductase-like"/>
    <property type="match status" value="1"/>
</dbReference>
<dbReference type="EMBL" id="LT906468">
    <property type="protein sequence ID" value="SNV52456.1"/>
    <property type="molecule type" value="Genomic_DNA"/>
</dbReference>
<organism evidence="2 3">
    <name type="scientific">Sphingobacterium mizutaii</name>
    <dbReference type="NCBI Taxonomy" id="1010"/>
    <lineage>
        <taxon>Bacteria</taxon>
        <taxon>Pseudomonadati</taxon>
        <taxon>Bacteroidota</taxon>
        <taxon>Sphingobacteriia</taxon>
        <taxon>Sphingobacteriales</taxon>
        <taxon>Sphingobacteriaceae</taxon>
        <taxon>Sphingobacterium</taxon>
    </lineage>
</organism>
<proteinExistence type="predicted"/>
<dbReference type="InterPro" id="IPR024072">
    <property type="entry name" value="DHFR-like_dom_sf"/>
</dbReference>
<dbReference type="Proteomes" id="UP000215355">
    <property type="component" value="Chromosome 1"/>
</dbReference>
<dbReference type="AlphaFoldDB" id="A0AAJ4XCY5"/>
<gene>
    <name evidence="2" type="primary">yyaP_4</name>
    <name evidence="2" type="ORF">SAMEA4412673_02664</name>
</gene>
<accession>A0AAJ4XCY5</accession>
<dbReference type="GO" id="GO:0009231">
    <property type="term" value="P:riboflavin biosynthetic process"/>
    <property type="evidence" value="ECO:0007669"/>
    <property type="project" value="InterPro"/>
</dbReference>
<name>A0AAJ4XCY5_9SPHI</name>
<evidence type="ECO:0000259" key="1">
    <source>
        <dbReference type="Pfam" id="PF01872"/>
    </source>
</evidence>
<dbReference type="InterPro" id="IPR002734">
    <property type="entry name" value="RibDG_C"/>
</dbReference>
<sequence length="174" mass="19846">MTIDGNCDHTIPNPDADIHDHYSHLIENAEALLYGRITFELMKYWQTLLTHPSDNKSHNDFAIAIDKTPKIVFSRTMKSTGWDSAQLSDKSLPEMIKELKNGEGKDILICSRSLIIQLLNENLIDEFQLCIHPIIAGPGLMLFDKIEKRIDLTLSHTKTFKSGAVIHYYIPIRN</sequence>
<dbReference type="Pfam" id="PF01872">
    <property type="entry name" value="RibD_C"/>
    <property type="match status" value="1"/>
</dbReference>